<feature type="region of interest" description="Disordered" evidence="2">
    <location>
        <begin position="297"/>
        <end position="332"/>
    </location>
</feature>
<evidence type="ECO:0000256" key="1">
    <source>
        <dbReference type="SAM" id="Coils"/>
    </source>
</evidence>
<accession>A0A0N5AA03</accession>
<feature type="region of interest" description="Disordered" evidence="2">
    <location>
        <begin position="1"/>
        <end position="85"/>
    </location>
</feature>
<evidence type="ECO:0000256" key="2">
    <source>
        <dbReference type="SAM" id="MobiDB-lite"/>
    </source>
</evidence>
<proteinExistence type="predicted"/>
<evidence type="ECO:0000313" key="3">
    <source>
        <dbReference type="Proteomes" id="UP000046393"/>
    </source>
</evidence>
<organism evidence="3 4">
    <name type="scientific">Syphacia muris</name>
    <dbReference type="NCBI Taxonomy" id="451379"/>
    <lineage>
        <taxon>Eukaryota</taxon>
        <taxon>Metazoa</taxon>
        <taxon>Ecdysozoa</taxon>
        <taxon>Nematoda</taxon>
        <taxon>Chromadorea</taxon>
        <taxon>Rhabditida</taxon>
        <taxon>Spirurina</taxon>
        <taxon>Oxyuridomorpha</taxon>
        <taxon>Oxyuroidea</taxon>
        <taxon>Oxyuridae</taxon>
        <taxon>Syphacia</taxon>
    </lineage>
</organism>
<feature type="compositionally biased region" description="Low complexity" evidence="2">
    <location>
        <begin position="67"/>
        <end position="79"/>
    </location>
</feature>
<name>A0A0N5AA03_9BILA</name>
<dbReference type="WBParaSite" id="SMUV_0000096501-mRNA-1">
    <property type="protein sequence ID" value="SMUV_0000096501-mRNA-1"/>
    <property type="gene ID" value="SMUV_0000096501"/>
</dbReference>
<protein>
    <submittedName>
        <fullName evidence="4">CUPID domain-containing protein</fullName>
    </submittedName>
</protein>
<sequence>MGRRKLPSLPPQRTEKASEGIPPPIYLTSSAPLYPTESERSAAAQEQSAFTRTKVRANSYTDLTRPSSANSLLSNADSHSTIDPAIIPGATITGVKPRIRQTSSAVTGGRPAALLTQPTNYKMPTTLARVLLKKELKEALEKRKESLEACEIEANQRQYVVRRMLVSGLLPESRPAEIDDIPNVIPCLLPIELISGANVIPTTSNASDVNNRYSSEKSCYTEPASSTSKTQNIAISTDKSTPLLLRAKSIGVQVDNLEGSSGLSSPVSMHNFSLSQKDRIHCSTYNTASTPAITKYVSTETQTENSSGHDKRRNKAGTFSSTKKKGGKKISSSDTNLLETTAKYFAEYDRQLREHGRLMRHRFTFADDDPIKRETKKQRLMDELAKRKEKMSSMIDLNTATDFPPDHGVSDYSSTVPHYGSLPRLDYSSNVRPLRYRDSYNYYNSLPRNYERYYDMYDYNCPDYNYMQPSPASGMRPDLLTRSLNDLRLDPEESIIDPRMRSSAAHSLDYLGHSAYPYRDSRYSLPLRRPYPYSKRYASDDINAQNLRYNDMEPGSKPDIISQYANFLSNQFRSDQVEHSLREHHIAAPLCLSTSSTNIPSSSRYTGPMSDPYPPYRGCTQQRIPPYGNSLYKPYDPGYQQEPALPSSPTYGQRMYEKNASYGPYGNRPGAERFSAAFPSTLESHDYMTEVQPNAYMNTLEYGSDPLYSRELSQVYSRNEANYGSKPLQTATDYGNFYRNQHPQATASIDPYGGYVNEKYPGPSTQEAYRYPYNVTSPNYSSFPQTQQVIGNSDIAGPSFSNATNRYNRGNMYNIPQTSYGLSQNNNSKRYGRSWPLSNYYDESYPQEDALSRVYATASGQYRQPPSQRLGNMNLSDFSCI</sequence>
<feature type="compositionally biased region" description="Polar residues" evidence="2">
    <location>
        <begin position="56"/>
        <end position="66"/>
    </location>
</feature>
<reference evidence="4" key="1">
    <citation type="submission" date="2017-02" db="UniProtKB">
        <authorList>
            <consortium name="WormBaseParasite"/>
        </authorList>
    </citation>
    <scope>IDENTIFICATION</scope>
</reference>
<keyword evidence="1" id="KW-0175">Coiled coil</keyword>
<feature type="coiled-coil region" evidence="1">
    <location>
        <begin position="129"/>
        <end position="157"/>
    </location>
</feature>
<dbReference type="AlphaFoldDB" id="A0A0N5AA03"/>
<feature type="compositionally biased region" description="Polar residues" evidence="2">
    <location>
        <begin position="297"/>
        <end position="306"/>
    </location>
</feature>
<dbReference type="STRING" id="451379.A0A0N5AA03"/>
<dbReference type="Proteomes" id="UP000046393">
    <property type="component" value="Unplaced"/>
</dbReference>
<keyword evidence="3" id="KW-1185">Reference proteome</keyword>
<evidence type="ECO:0000313" key="4">
    <source>
        <dbReference type="WBParaSite" id="SMUV_0000096501-mRNA-1"/>
    </source>
</evidence>